<feature type="domain" description="Zn(2)-C6 fungal-type" evidence="8">
    <location>
        <begin position="9"/>
        <end position="42"/>
    </location>
</feature>
<dbReference type="EMBL" id="ML737608">
    <property type="protein sequence ID" value="KAE8366732.1"/>
    <property type="molecule type" value="Genomic_DNA"/>
</dbReference>
<keyword evidence="5" id="KW-0804">Transcription</keyword>
<organism evidence="9 10">
    <name type="scientific">Aspergillus caelatus</name>
    <dbReference type="NCBI Taxonomy" id="61420"/>
    <lineage>
        <taxon>Eukaryota</taxon>
        <taxon>Fungi</taxon>
        <taxon>Dikarya</taxon>
        <taxon>Ascomycota</taxon>
        <taxon>Pezizomycotina</taxon>
        <taxon>Eurotiomycetes</taxon>
        <taxon>Eurotiomycetidae</taxon>
        <taxon>Eurotiales</taxon>
        <taxon>Aspergillaceae</taxon>
        <taxon>Aspergillus</taxon>
        <taxon>Aspergillus subgen. Circumdati</taxon>
    </lineage>
</organism>
<dbReference type="InterPro" id="IPR007219">
    <property type="entry name" value="XnlR_reg_dom"/>
</dbReference>
<keyword evidence="2" id="KW-0479">Metal-binding</keyword>
<dbReference type="PROSITE" id="PS50048">
    <property type="entry name" value="ZN2_CY6_FUNGAL_2"/>
    <property type="match status" value="1"/>
</dbReference>
<protein>
    <recommendedName>
        <fullName evidence="8">Zn(2)-C6 fungal-type domain-containing protein</fullName>
    </recommendedName>
</protein>
<proteinExistence type="predicted"/>
<dbReference type="InterPro" id="IPR036864">
    <property type="entry name" value="Zn2-C6_fun-type_DNA-bd_sf"/>
</dbReference>
<evidence type="ECO:0000313" key="9">
    <source>
        <dbReference type="EMBL" id="KAE8366732.1"/>
    </source>
</evidence>
<dbReference type="GO" id="GO:0003677">
    <property type="term" value="F:DNA binding"/>
    <property type="evidence" value="ECO:0007669"/>
    <property type="project" value="UniProtKB-KW"/>
</dbReference>
<reference evidence="9 10" key="1">
    <citation type="submission" date="2019-04" db="EMBL/GenBank/DDBJ databases">
        <title>Friends and foes A comparative genomics studyof 23 Aspergillus species from section Flavi.</title>
        <authorList>
            <consortium name="DOE Joint Genome Institute"/>
            <person name="Kjaerbolling I."/>
            <person name="Vesth T."/>
            <person name="Frisvad J.C."/>
            <person name="Nybo J.L."/>
            <person name="Theobald S."/>
            <person name="Kildgaard S."/>
            <person name="Isbrandt T."/>
            <person name="Kuo A."/>
            <person name="Sato A."/>
            <person name="Lyhne E.K."/>
            <person name="Kogle M.E."/>
            <person name="Wiebenga A."/>
            <person name="Kun R.S."/>
            <person name="Lubbers R.J."/>
            <person name="Makela M.R."/>
            <person name="Barry K."/>
            <person name="Chovatia M."/>
            <person name="Clum A."/>
            <person name="Daum C."/>
            <person name="Haridas S."/>
            <person name="He G."/>
            <person name="LaButti K."/>
            <person name="Lipzen A."/>
            <person name="Mondo S."/>
            <person name="Riley R."/>
            <person name="Salamov A."/>
            <person name="Simmons B.A."/>
            <person name="Magnuson J.K."/>
            <person name="Henrissat B."/>
            <person name="Mortensen U.H."/>
            <person name="Larsen T.O."/>
            <person name="Devries R.P."/>
            <person name="Grigoriev I.V."/>
            <person name="Machida M."/>
            <person name="Baker S.E."/>
            <person name="Andersen M.R."/>
        </authorList>
    </citation>
    <scope>NUCLEOTIDE SEQUENCE [LARGE SCALE GENOMIC DNA]</scope>
    <source>
        <strain evidence="9 10">CBS 763.97</strain>
    </source>
</reference>
<keyword evidence="6" id="KW-0539">Nucleus</keyword>
<dbReference type="CDD" id="cd12148">
    <property type="entry name" value="fungal_TF_MHR"/>
    <property type="match status" value="1"/>
</dbReference>
<dbReference type="GO" id="GO:0008270">
    <property type="term" value="F:zinc ion binding"/>
    <property type="evidence" value="ECO:0007669"/>
    <property type="project" value="InterPro"/>
</dbReference>
<dbReference type="GO" id="GO:0005634">
    <property type="term" value="C:nucleus"/>
    <property type="evidence" value="ECO:0007669"/>
    <property type="project" value="UniProtKB-SubCell"/>
</dbReference>
<dbReference type="Pfam" id="PF00172">
    <property type="entry name" value="Zn_clus"/>
    <property type="match status" value="1"/>
</dbReference>
<evidence type="ECO:0000256" key="6">
    <source>
        <dbReference type="ARBA" id="ARBA00023242"/>
    </source>
</evidence>
<evidence type="ECO:0000256" key="4">
    <source>
        <dbReference type="ARBA" id="ARBA00023125"/>
    </source>
</evidence>
<dbReference type="Pfam" id="PF04082">
    <property type="entry name" value="Fungal_trans"/>
    <property type="match status" value="1"/>
</dbReference>
<evidence type="ECO:0000256" key="1">
    <source>
        <dbReference type="ARBA" id="ARBA00004123"/>
    </source>
</evidence>
<name>A0A5N7AA86_9EURO</name>
<accession>A0A5N7AA86</accession>
<dbReference type="GO" id="GO:0000981">
    <property type="term" value="F:DNA-binding transcription factor activity, RNA polymerase II-specific"/>
    <property type="evidence" value="ECO:0007669"/>
    <property type="project" value="InterPro"/>
</dbReference>
<keyword evidence="4" id="KW-0238">DNA-binding</keyword>
<dbReference type="RefSeq" id="XP_031929813.1">
    <property type="nucleotide sequence ID" value="XM_032066204.1"/>
</dbReference>
<feature type="region of interest" description="Disordered" evidence="7">
    <location>
        <begin position="48"/>
        <end position="115"/>
    </location>
</feature>
<dbReference type="InterPro" id="IPR001138">
    <property type="entry name" value="Zn2Cys6_DnaBD"/>
</dbReference>
<evidence type="ECO:0000256" key="5">
    <source>
        <dbReference type="ARBA" id="ARBA00023163"/>
    </source>
</evidence>
<feature type="compositionally biased region" description="Polar residues" evidence="7">
    <location>
        <begin position="51"/>
        <end position="66"/>
    </location>
</feature>
<dbReference type="GO" id="GO:0006351">
    <property type="term" value="P:DNA-templated transcription"/>
    <property type="evidence" value="ECO:0007669"/>
    <property type="project" value="InterPro"/>
</dbReference>
<evidence type="ECO:0000259" key="8">
    <source>
        <dbReference type="PROSITE" id="PS50048"/>
    </source>
</evidence>
<dbReference type="SUPFAM" id="SSF57701">
    <property type="entry name" value="Zn2/Cys6 DNA-binding domain"/>
    <property type="match status" value="1"/>
</dbReference>
<dbReference type="AlphaFoldDB" id="A0A5N7AA86"/>
<evidence type="ECO:0000256" key="3">
    <source>
        <dbReference type="ARBA" id="ARBA00023015"/>
    </source>
</evidence>
<sequence>MLHSRLSHVCDTCKTRKVRCKKPSDLSAGCDNCRKKGDTCVYSPLKRRFKSQNLRPRNQNPRQSQGAARARSETRTVGVTTPPSSAPSSENPSQDGRDDLNRTRVPDPIQKSSHRTLYVDHVLQTRQSTGRSQNASFILGADENYLASSSMSFFSESRLDALSVCLGNNALRSLISSISGMVKSRVEVLNRNLRPSSIWNRMGEIPVLLPGRARYFIEIYFENIHPLYPFLDRHEFEARAFLSTLGTDLANDIAWATLYYTVLALGCEFDGGGSFTPGKGEAWSLFKVALDLYPRVLLLNTDLLEVQSITAMAIFCLNMSGTQIEGKILSEAARAAQRAFLNKASTGSDTTGRSRVFWVVYYIEKTVSFYTGCTSFIVDCDIGSPVPFIEEAVFENFDWFFVSIKFARLYSRIFTELFSITATKNSRTTYLNTIFEFEELLEQQCQAIPSRFRPGVKLRPQVFSHPCGLNAALRVHYHYHELKIALHRLKLHISRNQIIPRLSSDMADIMNSARAVIEITRVVQQEPSTPFYIIFFMPFTALFILFDQIIRDPSQEDTHGNLALLESVTGYFSALEYATSGYLPGSMLMPFASIARQFHSTFQASRGDNVSSGSCDKGATSEQSTAEMLGVEPTTHGQIPWEIVSPQPNIDYSSQSLPSISSNNFIMPDGRLTPGLQIMDLFCGPGHDADFFFAPN</sequence>
<dbReference type="GeneID" id="43650650"/>
<dbReference type="Proteomes" id="UP000326268">
    <property type="component" value="Unassembled WGS sequence"/>
</dbReference>
<dbReference type="InterPro" id="IPR050987">
    <property type="entry name" value="AtrR-like"/>
</dbReference>
<evidence type="ECO:0000313" key="10">
    <source>
        <dbReference type="Proteomes" id="UP000326268"/>
    </source>
</evidence>
<dbReference type="PROSITE" id="PS00463">
    <property type="entry name" value="ZN2_CY6_FUNGAL_1"/>
    <property type="match status" value="1"/>
</dbReference>
<dbReference type="CDD" id="cd00067">
    <property type="entry name" value="GAL4"/>
    <property type="match status" value="1"/>
</dbReference>
<dbReference type="PANTHER" id="PTHR46910:SF37">
    <property type="entry name" value="ZN(II)2CYS6 TRANSCRIPTION FACTOR (EUROFUNG)"/>
    <property type="match status" value="1"/>
</dbReference>
<dbReference type="Gene3D" id="4.10.240.10">
    <property type="entry name" value="Zn(2)-C6 fungal-type DNA-binding domain"/>
    <property type="match status" value="1"/>
</dbReference>
<keyword evidence="3" id="KW-0805">Transcription regulation</keyword>
<evidence type="ECO:0000256" key="7">
    <source>
        <dbReference type="SAM" id="MobiDB-lite"/>
    </source>
</evidence>
<feature type="compositionally biased region" description="Low complexity" evidence="7">
    <location>
        <begin position="82"/>
        <end position="93"/>
    </location>
</feature>
<dbReference type="PANTHER" id="PTHR46910">
    <property type="entry name" value="TRANSCRIPTION FACTOR PDR1"/>
    <property type="match status" value="1"/>
</dbReference>
<dbReference type="GO" id="GO:0009893">
    <property type="term" value="P:positive regulation of metabolic process"/>
    <property type="evidence" value="ECO:0007669"/>
    <property type="project" value="UniProtKB-ARBA"/>
</dbReference>
<comment type="subcellular location">
    <subcellularLocation>
        <location evidence="1">Nucleus</location>
    </subcellularLocation>
</comment>
<keyword evidence="10" id="KW-1185">Reference proteome</keyword>
<gene>
    <name evidence="9" type="ORF">BDV27DRAFT_124889</name>
</gene>
<dbReference type="SMART" id="SM00066">
    <property type="entry name" value="GAL4"/>
    <property type="match status" value="1"/>
</dbReference>
<dbReference type="OrthoDB" id="39175at2759"/>
<evidence type="ECO:0000256" key="2">
    <source>
        <dbReference type="ARBA" id="ARBA00022723"/>
    </source>
</evidence>
<feature type="compositionally biased region" description="Basic and acidic residues" evidence="7">
    <location>
        <begin position="95"/>
        <end position="105"/>
    </location>
</feature>